<dbReference type="GO" id="GO:0009234">
    <property type="term" value="P:menaquinone biosynthetic process"/>
    <property type="evidence" value="ECO:0007669"/>
    <property type="project" value="UniProtKB-UniRule"/>
</dbReference>
<dbReference type="PANTHER" id="PTHR37690:SF1">
    <property type="entry name" value="CHORISMATE DEHYDRATASE"/>
    <property type="match status" value="1"/>
</dbReference>
<dbReference type="KEGG" id="ark:D6B99_02555"/>
<comment type="catalytic activity">
    <reaction evidence="4">
        <text>chorismate = 3-[(1-carboxyvinyl)-oxy]benzoate + H2O</text>
        <dbReference type="Rhea" id="RHEA:40051"/>
        <dbReference type="ChEBI" id="CHEBI:15377"/>
        <dbReference type="ChEBI" id="CHEBI:29748"/>
        <dbReference type="ChEBI" id="CHEBI:76981"/>
        <dbReference type="EC" id="4.2.1.151"/>
    </reaction>
</comment>
<dbReference type="InterPro" id="IPR030868">
    <property type="entry name" value="MqnA"/>
</dbReference>
<dbReference type="OrthoDB" id="9810112at2"/>
<organism evidence="5 6">
    <name type="scientific">Arachidicoccus soli</name>
    <dbReference type="NCBI Taxonomy" id="2341117"/>
    <lineage>
        <taxon>Bacteria</taxon>
        <taxon>Pseudomonadati</taxon>
        <taxon>Bacteroidota</taxon>
        <taxon>Chitinophagia</taxon>
        <taxon>Chitinophagales</taxon>
        <taxon>Chitinophagaceae</taxon>
        <taxon>Arachidicoccus</taxon>
    </lineage>
</organism>
<evidence type="ECO:0000256" key="4">
    <source>
        <dbReference type="HAMAP-Rule" id="MF_00995"/>
    </source>
</evidence>
<dbReference type="CDD" id="cd13634">
    <property type="entry name" value="PBP2_Sco4506"/>
    <property type="match status" value="1"/>
</dbReference>
<comment type="similarity">
    <text evidence="4">Belongs to the MqnA/MqnD family. MqnA subfamily.</text>
</comment>
<dbReference type="EC" id="4.2.1.151" evidence="4"/>
<evidence type="ECO:0000313" key="6">
    <source>
        <dbReference type="Proteomes" id="UP000266118"/>
    </source>
</evidence>
<name>A0A386HLG6_9BACT</name>
<dbReference type="EMBL" id="CP032489">
    <property type="protein sequence ID" value="AYD46593.1"/>
    <property type="molecule type" value="Genomic_DNA"/>
</dbReference>
<dbReference type="UniPathway" id="UPA00079"/>
<evidence type="ECO:0000313" key="5">
    <source>
        <dbReference type="EMBL" id="AYD46593.1"/>
    </source>
</evidence>
<dbReference type="HAMAP" id="MF_00995">
    <property type="entry name" value="MqnA"/>
    <property type="match status" value="1"/>
</dbReference>
<dbReference type="Proteomes" id="UP000266118">
    <property type="component" value="Chromosome"/>
</dbReference>
<proteinExistence type="inferred from homology"/>
<protein>
    <recommendedName>
        <fullName evidence="4">Chorismate dehydratase</fullName>
        <ecNumber evidence="4">4.2.1.151</ecNumber>
    </recommendedName>
    <alternativeName>
        <fullName evidence="4">Menaquinone biosynthetic enzyme MqnA</fullName>
    </alternativeName>
</protein>
<dbReference type="InterPro" id="IPR003773">
    <property type="entry name" value="Menaquinone_biosynth"/>
</dbReference>
<accession>A0A386HLG6</accession>
<gene>
    <name evidence="4" type="primary">mqnA</name>
    <name evidence="5" type="ORF">D6B99_02555</name>
</gene>
<keyword evidence="6" id="KW-1185">Reference proteome</keyword>
<evidence type="ECO:0000256" key="3">
    <source>
        <dbReference type="ARBA" id="ARBA00023239"/>
    </source>
</evidence>
<dbReference type="Pfam" id="PF02621">
    <property type="entry name" value="VitK2_biosynth"/>
    <property type="match status" value="1"/>
</dbReference>
<dbReference type="RefSeq" id="WP_119984778.1">
    <property type="nucleotide sequence ID" value="NZ_CP032489.1"/>
</dbReference>
<keyword evidence="3 4" id="KW-0456">Lyase</keyword>
<dbReference type="GO" id="GO:0016836">
    <property type="term" value="F:hydro-lyase activity"/>
    <property type="evidence" value="ECO:0007669"/>
    <property type="project" value="UniProtKB-UniRule"/>
</dbReference>
<comment type="pathway">
    <text evidence="1 4">Quinol/quinone metabolism; menaquinone biosynthesis.</text>
</comment>
<keyword evidence="2 4" id="KW-0474">Menaquinone biosynthesis</keyword>
<reference evidence="5 6" key="1">
    <citation type="submission" date="2018-09" db="EMBL/GenBank/DDBJ databases">
        <title>Arachidicoccus sp. nov., a bacterium isolated from soil.</title>
        <authorList>
            <person name="Weon H.-Y."/>
            <person name="Kwon S.-W."/>
            <person name="Lee S.A."/>
        </authorList>
    </citation>
    <scope>NUCLEOTIDE SEQUENCE [LARGE SCALE GENOMIC DNA]</scope>
    <source>
        <strain evidence="5 6">KIS59-12</strain>
    </source>
</reference>
<evidence type="ECO:0000256" key="1">
    <source>
        <dbReference type="ARBA" id="ARBA00004863"/>
    </source>
</evidence>
<comment type="function">
    <text evidence="4">Catalyzes the dehydration of chorismate into 3-[(1-carboxyvinyl)oxy]benzoate, a step in the biosynthesis of menaquinone (MK, vitamin K2).</text>
</comment>
<dbReference type="Gene3D" id="3.40.190.10">
    <property type="entry name" value="Periplasmic binding protein-like II"/>
    <property type="match status" value="2"/>
</dbReference>
<dbReference type="AlphaFoldDB" id="A0A386HLG6"/>
<evidence type="ECO:0000256" key="2">
    <source>
        <dbReference type="ARBA" id="ARBA00022428"/>
    </source>
</evidence>
<dbReference type="SUPFAM" id="SSF53850">
    <property type="entry name" value="Periplasmic binding protein-like II"/>
    <property type="match status" value="1"/>
</dbReference>
<dbReference type="PANTHER" id="PTHR37690">
    <property type="entry name" value="CHORISMATE DEHYDRATASE"/>
    <property type="match status" value="1"/>
</dbReference>
<sequence>MEKIRVAAVSYLNTKPLLYGIKRDKTLMEQMDLIEDYPAKIGQMLVDDDVDMGLIPVAYIPQMREWHIYSDYCIGSVGPVETVCLFSDVPVEKIEKVLLDYQSFSSVNLCKVLLKNYWEKDVIFEKASENYISEIGGTTAGVIIGDRVFEQKNSTNSKKYIYDLAEEWTNFTGLPFLMAAWIANKELPESFVERFNAANKVGLDDLDAVIDENPYPAYDLHQYFTRDISFNVDEKKLKAMDLFLKLMKEL</sequence>